<dbReference type="STRING" id="1678637.AC230_00860"/>
<dbReference type="InterPro" id="IPR018713">
    <property type="entry name" value="MPAB/Lcp_cat_dom"/>
</dbReference>
<protein>
    <recommendedName>
        <fullName evidence="1">ER-bound oxygenase mpaB/mpaB'/Rubber oxygenase catalytic domain-containing protein</fullName>
    </recommendedName>
</protein>
<dbReference type="Pfam" id="PF09995">
    <property type="entry name" value="MPAB_Lcp_cat"/>
    <property type="match status" value="1"/>
</dbReference>
<name>A0A0K9XIV2_9ACTN</name>
<gene>
    <name evidence="2" type="ORF">AC230_00860</name>
</gene>
<sequence>MKPVSDAHTTLSWAEDVYRGLAFTEFSEDLALGLNIGFYRTFAVPEIAKVLVSTRRMTEQTELRAKMTGQMMYLLFRDGLDSGQGAQTVAALNRIHSRWRIGNDAFLYVLACFDVAPMRWCDTYAWRPATAAEKDASHVFYLGLADRMGIHTVPPTWGEFAAWMDRYEQEHFTPTPEAAELWAATRGILVNRFPAVLGPVIRAAADALLDEPLRRAFGARRPPAPVPALASGGLRLRARRVRRSHADPNYRPVLPPSVRDLA</sequence>
<dbReference type="OrthoDB" id="836517at2"/>
<reference evidence="3" key="1">
    <citation type="submission" date="2015-07" db="EMBL/GenBank/DDBJ databases">
        <title>Draft genome sequence of Streptomyces sp. CMAA 1322, a bacterium isolated from Caatinga biome, from dry forest semiarid of Brazil.</title>
        <authorList>
            <person name="Santos S.N."/>
            <person name="Gacesa R."/>
            <person name="Taketani R.G."/>
            <person name="Long P.F."/>
            <person name="Melo I.S."/>
        </authorList>
    </citation>
    <scope>NUCLEOTIDE SEQUENCE [LARGE SCALE GENOMIC DNA]</scope>
    <source>
        <strain evidence="3">CMAA 1322</strain>
    </source>
</reference>
<dbReference type="AlphaFoldDB" id="A0A0K9XIV2"/>
<feature type="domain" description="ER-bound oxygenase mpaB/mpaB'/Rubber oxygenase catalytic" evidence="1">
    <location>
        <begin position="40"/>
        <end position="224"/>
    </location>
</feature>
<organism evidence="2 3">
    <name type="scientific">Streptomyces caatingaensis</name>
    <dbReference type="NCBI Taxonomy" id="1678637"/>
    <lineage>
        <taxon>Bacteria</taxon>
        <taxon>Bacillati</taxon>
        <taxon>Actinomycetota</taxon>
        <taxon>Actinomycetes</taxon>
        <taxon>Kitasatosporales</taxon>
        <taxon>Streptomycetaceae</taxon>
        <taxon>Streptomyces</taxon>
    </lineage>
</organism>
<dbReference type="PATRIC" id="fig|1678637.3.peg.180"/>
<accession>A0A0K9XIV2</accession>
<proteinExistence type="predicted"/>
<evidence type="ECO:0000313" key="2">
    <source>
        <dbReference type="EMBL" id="KNB53290.1"/>
    </source>
</evidence>
<dbReference type="EMBL" id="LFXA01000002">
    <property type="protein sequence ID" value="KNB53290.1"/>
    <property type="molecule type" value="Genomic_DNA"/>
</dbReference>
<dbReference type="PANTHER" id="PTHR36124:SF1">
    <property type="entry name" value="ER-BOUND OXYGENASE MPAB_MPAB'_RUBBER OXYGENASE CATALYTIC DOMAIN-CONTAINING PROTEIN"/>
    <property type="match status" value="1"/>
</dbReference>
<dbReference type="PANTHER" id="PTHR36124">
    <property type="match status" value="1"/>
</dbReference>
<evidence type="ECO:0000313" key="3">
    <source>
        <dbReference type="Proteomes" id="UP000037288"/>
    </source>
</evidence>
<dbReference type="InterPro" id="IPR046366">
    <property type="entry name" value="MPAB"/>
</dbReference>
<comment type="caution">
    <text evidence="2">The sequence shown here is derived from an EMBL/GenBank/DDBJ whole genome shotgun (WGS) entry which is preliminary data.</text>
</comment>
<dbReference type="RefSeq" id="WP_107082027.1">
    <property type="nucleotide sequence ID" value="NZ_LFXA01000002.1"/>
</dbReference>
<evidence type="ECO:0000259" key="1">
    <source>
        <dbReference type="Pfam" id="PF09995"/>
    </source>
</evidence>
<keyword evidence="3" id="KW-1185">Reference proteome</keyword>
<dbReference type="GO" id="GO:0016491">
    <property type="term" value="F:oxidoreductase activity"/>
    <property type="evidence" value="ECO:0007669"/>
    <property type="project" value="InterPro"/>
</dbReference>
<dbReference type="Proteomes" id="UP000037288">
    <property type="component" value="Unassembled WGS sequence"/>
</dbReference>